<dbReference type="PANTHER" id="PTHR37299:SF1">
    <property type="entry name" value="STAGE 0 SPORULATION PROTEIN A HOMOLOG"/>
    <property type="match status" value="1"/>
</dbReference>
<evidence type="ECO:0000313" key="4">
    <source>
        <dbReference type="EMBL" id="MFG6447590.1"/>
    </source>
</evidence>
<keyword evidence="1" id="KW-0597">Phosphoprotein</keyword>
<dbReference type="SUPFAM" id="SSF52172">
    <property type="entry name" value="CheY-like"/>
    <property type="match status" value="1"/>
</dbReference>
<dbReference type="Gene3D" id="3.40.50.2300">
    <property type="match status" value="1"/>
</dbReference>
<comment type="caution">
    <text evidence="4">The sequence shown here is derived from an EMBL/GenBank/DDBJ whole genome shotgun (WGS) entry which is preliminary data.</text>
</comment>
<dbReference type="Pfam" id="PF00072">
    <property type="entry name" value="Response_reg"/>
    <property type="match status" value="1"/>
</dbReference>
<dbReference type="SMART" id="SM00850">
    <property type="entry name" value="LytTR"/>
    <property type="match status" value="1"/>
</dbReference>
<dbReference type="Gene3D" id="2.40.50.1020">
    <property type="entry name" value="LytTr DNA-binding domain"/>
    <property type="match status" value="1"/>
</dbReference>
<feature type="domain" description="HTH LytTR-type" evidence="3">
    <location>
        <begin position="158"/>
        <end position="260"/>
    </location>
</feature>
<evidence type="ECO:0000313" key="5">
    <source>
        <dbReference type="Proteomes" id="UP001606099"/>
    </source>
</evidence>
<proteinExistence type="predicted"/>
<dbReference type="RefSeq" id="WP_394459060.1">
    <property type="nucleotide sequence ID" value="NZ_JBIGHZ010000002.1"/>
</dbReference>
<dbReference type="Proteomes" id="UP001606099">
    <property type="component" value="Unassembled WGS sequence"/>
</dbReference>
<accession>A0ABW7FTD2</accession>
<name>A0ABW7FTD2_9BURK</name>
<dbReference type="Pfam" id="PF04397">
    <property type="entry name" value="LytTR"/>
    <property type="match status" value="1"/>
</dbReference>
<dbReference type="SMART" id="SM00448">
    <property type="entry name" value="REC"/>
    <property type="match status" value="1"/>
</dbReference>
<dbReference type="PROSITE" id="PS50110">
    <property type="entry name" value="RESPONSE_REGULATORY"/>
    <property type="match status" value="1"/>
</dbReference>
<dbReference type="InterPro" id="IPR001789">
    <property type="entry name" value="Sig_transdc_resp-reg_receiver"/>
</dbReference>
<protein>
    <submittedName>
        <fullName evidence="4">LytR/AlgR family response regulator transcription factor</fullName>
    </submittedName>
</protein>
<evidence type="ECO:0000256" key="1">
    <source>
        <dbReference type="PROSITE-ProRule" id="PRU00169"/>
    </source>
</evidence>
<organism evidence="4 5">
    <name type="scientific">Roseateles rivi</name>
    <dbReference type="NCBI Taxonomy" id="3299028"/>
    <lineage>
        <taxon>Bacteria</taxon>
        <taxon>Pseudomonadati</taxon>
        <taxon>Pseudomonadota</taxon>
        <taxon>Betaproteobacteria</taxon>
        <taxon>Burkholderiales</taxon>
        <taxon>Sphaerotilaceae</taxon>
        <taxon>Roseateles</taxon>
    </lineage>
</organism>
<sequence length="260" mass="29030">MTSPNTDARWRTLIADDEEAPREQLRAALQRVAPQLPIVAASIHGVDAWDDCLALEPELCFLDIRMPGLNGLEVAQRMAALERPPLVVFVSAYGDHALSAFEAGAVDYLMKPVDDTRLAQCLQRQTQRRSAASDNTAQLQALLQQLAPRLAPRAAPLIQASVGKEVHLIAPEDVIFFQSDQRYTRVVHSGGEAWIRTPLKELLVQLDAQQFWQVHRSVVVNSRCIASALRQDENTMLLTLRGHAERLPVSRQFQGLFKGW</sequence>
<dbReference type="InterPro" id="IPR046947">
    <property type="entry name" value="LytR-like"/>
</dbReference>
<dbReference type="EMBL" id="JBIGHZ010000002">
    <property type="protein sequence ID" value="MFG6447590.1"/>
    <property type="molecule type" value="Genomic_DNA"/>
</dbReference>
<evidence type="ECO:0000259" key="2">
    <source>
        <dbReference type="PROSITE" id="PS50110"/>
    </source>
</evidence>
<reference evidence="4 5" key="1">
    <citation type="submission" date="2024-08" db="EMBL/GenBank/DDBJ databases">
        <authorList>
            <person name="Lu H."/>
        </authorList>
    </citation>
    <scope>NUCLEOTIDE SEQUENCE [LARGE SCALE GENOMIC DNA]</scope>
    <source>
        <strain evidence="4 5">BYS180W</strain>
    </source>
</reference>
<gene>
    <name evidence="4" type="ORF">ACG0Z6_04965</name>
</gene>
<dbReference type="InterPro" id="IPR007492">
    <property type="entry name" value="LytTR_DNA-bd_dom"/>
</dbReference>
<keyword evidence="5" id="KW-1185">Reference proteome</keyword>
<dbReference type="InterPro" id="IPR011006">
    <property type="entry name" value="CheY-like_superfamily"/>
</dbReference>
<feature type="modified residue" description="4-aspartylphosphate" evidence="1">
    <location>
        <position position="63"/>
    </location>
</feature>
<feature type="domain" description="Response regulatory" evidence="2">
    <location>
        <begin position="11"/>
        <end position="126"/>
    </location>
</feature>
<evidence type="ECO:0000259" key="3">
    <source>
        <dbReference type="PROSITE" id="PS50930"/>
    </source>
</evidence>
<dbReference type="PANTHER" id="PTHR37299">
    <property type="entry name" value="TRANSCRIPTIONAL REGULATOR-RELATED"/>
    <property type="match status" value="1"/>
</dbReference>
<dbReference type="PROSITE" id="PS50930">
    <property type="entry name" value="HTH_LYTTR"/>
    <property type="match status" value="1"/>
</dbReference>